<dbReference type="Pfam" id="PF00520">
    <property type="entry name" value="Ion_trans"/>
    <property type="match status" value="1"/>
</dbReference>
<sequence length="188" mass="21988">MTKSFVLNLYESEDSQISIVTNNTSVSSNKFSNLARWIIVCISLLSVISVALNTPYTIKNYWYIMYITLSFDMVSIIIYSYESVTIIKKIGLIKAKRSYLREKWHVFEFIMLIFIVISVIIQVLELTEIIQWESHYSILRTPRAFILIRAVRNFLKVDIPEDRIISIFRALNLSIKYINISAPFLETI</sequence>
<evidence type="ECO:0000256" key="1">
    <source>
        <dbReference type="ARBA" id="ARBA00004141"/>
    </source>
</evidence>
<dbReference type="GO" id="GO:0005261">
    <property type="term" value="F:monoatomic cation channel activity"/>
    <property type="evidence" value="ECO:0007669"/>
    <property type="project" value="InterPro"/>
</dbReference>
<feature type="transmembrane region" description="Helical" evidence="5">
    <location>
        <begin position="64"/>
        <end position="84"/>
    </location>
</feature>
<feature type="transmembrane region" description="Helical" evidence="5">
    <location>
        <begin position="105"/>
        <end position="124"/>
    </location>
</feature>
<evidence type="ECO:0000256" key="4">
    <source>
        <dbReference type="ARBA" id="ARBA00023136"/>
    </source>
</evidence>
<dbReference type="GO" id="GO:0005886">
    <property type="term" value="C:plasma membrane"/>
    <property type="evidence" value="ECO:0007669"/>
    <property type="project" value="TreeGrafter"/>
</dbReference>
<feature type="domain" description="Ion transport" evidence="6">
    <location>
        <begin position="36"/>
        <end position="154"/>
    </location>
</feature>
<evidence type="ECO:0000256" key="3">
    <source>
        <dbReference type="ARBA" id="ARBA00022989"/>
    </source>
</evidence>
<dbReference type="Gene3D" id="1.20.120.350">
    <property type="entry name" value="Voltage-gated potassium channels. Chain C"/>
    <property type="match status" value="1"/>
</dbReference>
<dbReference type="AlphaFoldDB" id="A0A177BBF9"/>
<evidence type="ECO:0000256" key="2">
    <source>
        <dbReference type="ARBA" id="ARBA00022692"/>
    </source>
</evidence>
<dbReference type="Proteomes" id="UP000078046">
    <property type="component" value="Unassembled WGS sequence"/>
</dbReference>
<dbReference type="InterPro" id="IPR028823">
    <property type="entry name" value="NALCN"/>
</dbReference>
<gene>
    <name evidence="7" type="ORF">A3Q56_01330</name>
</gene>
<keyword evidence="2 5" id="KW-0812">Transmembrane</keyword>
<dbReference type="PANTHER" id="PTHR46141">
    <property type="entry name" value="SODIUM LEAK CHANNEL NON-SELECTIVE PROTEIN"/>
    <property type="match status" value="1"/>
</dbReference>
<dbReference type="EMBL" id="LWCA01000095">
    <property type="protein sequence ID" value="OAF70963.1"/>
    <property type="molecule type" value="Genomic_DNA"/>
</dbReference>
<evidence type="ECO:0000313" key="7">
    <source>
        <dbReference type="EMBL" id="OAF70963.1"/>
    </source>
</evidence>
<reference evidence="7 8" key="1">
    <citation type="submission" date="2016-04" db="EMBL/GenBank/DDBJ databases">
        <title>The genome of Intoshia linei affirms orthonectids as highly simplified spiralians.</title>
        <authorList>
            <person name="Mikhailov K.V."/>
            <person name="Slusarev G.S."/>
            <person name="Nikitin M.A."/>
            <person name="Logacheva M.D."/>
            <person name="Penin A."/>
            <person name="Aleoshin V."/>
            <person name="Panchin Y.V."/>
        </authorList>
    </citation>
    <scope>NUCLEOTIDE SEQUENCE [LARGE SCALE GENOMIC DNA]</scope>
    <source>
        <strain evidence="7">Intl2013</strain>
        <tissue evidence="7">Whole animal</tissue>
    </source>
</reference>
<accession>A0A177BBF9</accession>
<evidence type="ECO:0000259" key="6">
    <source>
        <dbReference type="Pfam" id="PF00520"/>
    </source>
</evidence>
<keyword evidence="3 5" id="KW-1133">Transmembrane helix</keyword>
<organism evidence="7 8">
    <name type="scientific">Intoshia linei</name>
    <dbReference type="NCBI Taxonomy" id="1819745"/>
    <lineage>
        <taxon>Eukaryota</taxon>
        <taxon>Metazoa</taxon>
        <taxon>Spiralia</taxon>
        <taxon>Lophotrochozoa</taxon>
        <taxon>Mesozoa</taxon>
        <taxon>Orthonectida</taxon>
        <taxon>Rhopaluridae</taxon>
        <taxon>Intoshia</taxon>
    </lineage>
</organism>
<feature type="transmembrane region" description="Helical" evidence="5">
    <location>
        <begin position="34"/>
        <end position="52"/>
    </location>
</feature>
<dbReference type="PANTHER" id="PTHR46141:SF1">
    <property type="entry name" value="SODIUM LEAK CHANNEL NALCN"/>
    <property type="match status" value="1"/>
</dbReference>
<evidence type="ECO:0000256" key="5">
    <source>
        <dbReference type="SAM" id="Phobius"/>
    </source>
</evidence>
<dbReference type="InterPro" id="IPR005821">
    <property type="entry name" value="Ion_trans_dom"/>
</dbReference>
<dbReference type="GO" id="GO:0032224">
    <property type="term" value="P:positive regulation of synaptic transmission, cholinergic"/>
    <property type="evidence" value="ECO:0007669"/>
    <property type="project" value="TreeGrafter"/>
</dbReference>
<dbReference type="InterPro" id="IPR027359">
    <property type="entry name" value="Volt_channel_dom_sf"/>
</dbReference>
<name>A0A177BBF9_9BILA</name>
<comment type="subcellular location">
    <subcellularLocation>
        <location evidence="1">Membrane</location>
        <topology evidence="1">Multi-pass membrane protein</topology>
    </subcellularLocation>
</comment>
<protein>
    <recommendedName>
        <fullName evidence="6">Ion transport domain-containing protein</fullName>
    </recommendedName>
</protein>
<evidence type="ECO:0000313" key="8">
    <source>
        <dbReference type="Proteomes" id="UP000078046"/>
    </source>
</evidence>
<proteinExistence type="predicted"/>
<dbReference type="GO" id="GO:0032230">
    <property type="term" value="P:positive regulation of synaptic transmission, GABAergic"/>
    <property type="evidence" value="ECO:0007669"/>
    <property type="project" value="TreeGrafter"/>
</dbReference>
<keyword evidence="4 5" id="KW-0472">Membrane</keyword>
<keyword evidence="8" id="KW-1185">Reference proteome</keyword>
<comment type="caution">
    <text evidence="7">The sequence shown here is derived from an EMBL/GenBank/DDBJ whole genome shotgun (WGS) entry which is preliminary data.</text>
</comment>
<dbReference type="OrthoDB" id="10069766at2759"/>